<comment type="caution">
    <text evidence="3">The sequence shown here is derived from an EMBL/GenBank/DDBJ whole genome shotgun (WGS) entry which is preliminary data.</text>
</comment>
<sequence>MLLLLALLFGSGSALHAQTFWIPGLAPYGPKDKLVATGDSTLLTTVQAGLLVSNNRGRTWQLALRCHGVGGLYAARRGQMLAGGLGKVYRSLNAGLSWDSVALPTAYPVTVLSETTTGALLAGTGLYAAQGVQRGDGVFYSADGGRTWEQRSTGFGPARYINQLTSDRHGRLFAAALSETTNDQPGLYTSADNGLSWRWLPVRINGRNAIFDDINTYEFTALAISPQDSLVASVSGSSGRVGVVLNMSKHLRDATDPSIRWRVHANPSTPMWWVDTDLGLIHFARNGYWYSSRFGTPRSGGTLVSQNQGATWALVTSGLGTSINGVREHQQFAEFPDGQVFMVQLLDETVYRTNVGLITSTPRSKRVAPVSLYPNPANEYVLVSLGTGWPVQQLRLYDVQGRLVRSYAPAPGQQTLRLNLGTQAAGMYVLAVHLANGQVVRQRLQKQ</sequence>
<dbReference type="SUPFAM" id="SSF110296">
    <property type="entry name" value="Oligoxyloglucan reducing end-specific cellobiohydrolase"/>
    <property type="match status" value="1"/>
</dbReference>
<dbReference type="NCBIfam" id="TIGR04183">
    <property type="entry name" value="Por_Secre_tail"/>
    <property type="match status" value="1"/>
</dbReference>
<keyword evidence="1" id="KW-0732">Signal</keyword>
<dbReference type="InterPro" id="IPR026444">
    <property type="entry name" value="Secre_tail"/>
</dbReference>
<dbReference type="InterPro" id="IPR002860">
    <property type="entry name" value="BNR_rpt"/>
</dbReference>
<evidence type="ECO:0000313" key="4">
    <source>
        <dbReference type="Proteomes" id="UP000054223"/>
    </source>
</evidence>
<reference evidence="3 4" key="1">
    <citation type="submission" date="2015-11" db="EMBL/GenBank/DDBJ databases">
        <title>Solirubrum puertoriconensis gen. nov. an environmental bacteria isolated in Puerto Rico.</title>
        <authorList>
            <person name="Cuebas-Irizarry M.F."/>
            <person name="Montalvo-Rodriguez R."/>
        </authorList>
    </citation>
    <scope>NUCLEOTIDE SEQUENCE [LARGE SCALE GENOMIC DNA]</scope>
    <source>
        <strain evidence="3 4">MC1A</strain>
    </source>
</reference>
<keyword evidence="4" id="KW-1185">Reference proteome</keyword>
<evidence type="ECO:0000313" key="3">
    <source>
        <dbReference type="EMBL" id="KUG08682.1"/>
    </source>
</evidence>
<dbReference type="EMBL" id="LNAL01000006">
    <property type="protein sequence ID" value="KUG08682.1"/>
    <property type="molecule type" value="Genomic_DNA"/>
</dbReference>
<feature type="domain" description="Secretion system C-terminal sorting" evidence="2">
    <location>
        <begin position="372"/>
        <end position="442"/>
    </location>
</feature>
<dbReference type="Gene3D" id="2.130.10.10">
    <property type="entry name" value="YVTN repeat-like/Quinoprotein amine dehydrogenase"/>
    <property type="match status" value="1"/>
</dbReference>
<feature type="chain" id="PRO_5040729483" description="Secretion system C-terminal sorting domain-containing protein" evidence="1">
    <location>
        <begin position="18"/>
        <end position="447"/>
    </location>
</feature>
<dbReference type="Proteomes" id="UP000054223">
    <property type="component" value="Unassembled WGS sequence"/>
</dbReference>
<evidence type="ECO:0000256" key="1">
    <source>
        <dbReference type="SAM" id="SignalP"/>
    </source>
</evidence>
<proteinExistence type="predicted"/>
<dbReference type="Pfam" id="PF02012">
    <property type="entry name" value="BNR"/>
    <property type="match status" value="1"/>
</dbReference>
<evidence type="ECO:0000259" key="2">
    <source>
        <dbReference type="Pfam" id="PF18962"/>
    </source>
</evidence>
<dbReference type="Pfam" id="PF18962">
    <property type="entry name" value="Por_Secre_tail"/>
    <property type="match status" value="1"/>
</dbReference>
<accession>A0A9X0HMI1</accession>
<dbReference type="AlphaFoldDB" id="A0A9X0HMI1"/>
<organism evidence="3 4">
    <name type="scientific">Solirubrum puertoriconensis</name>
    <dbReference type="NCBI Taxonomy" id="1751427"/>
    <lineage>
        <taxon>Bacteria</taxon>
        <taxon>Pseudomonadati</taxon>
        <taxon>Bacteroidota</taxon>
        <taxon>Cytophagia</taxon>
        <taxon>Cytophagales</taxon>
    </lineage>
</organism>
<feature type="signal peptide" evidence="1">
    <location>
        <begin position="1"/>
        <end position="17"/>
    </location>
</feature>
<gene>
    <name evidence="3" type="ORF">ASU33_11095</name>
</gene>
<dbReference type="InterPro" id="IPR015943">
    <property type="entry name" value="WD40/YVTN_repeat-like_dom_sf"/>
</dbReference>
<name>A0A9X0HMI1_SOLP1</name>
<dbReference type="CDD" id="cd15482">
    <property type="entry name" value="Sialidase_non-viral"/>
    <property type="match status" value="1"/>
</dbReference>
<protein>
    <recommendedName>
        <fullName evidence="2">Secretion system C-terminal sorting domain-containing protein</fullName>
    </recommendedName>
</protein>